<keyword evidence="2" id="KW-1185">Reference proteome</keyword>
<comment type="caution">
    <text evidence="1">The sequence shown here is derived from an EMBL/GenBank/DDBJ whole genome shotgun (WGS) entry which is preliminary data.</text>
</comment>
<dbReference type="EMBL" id="AEUV02000002">
    <property type="protein sequence ID" value="EHI73529.1"/>
    <property type="molecule type" value="Genomic_DNA"/>
</dbReference>
<sequence length="50" mass="5751">MADKSYSQPQRQTVITARNRRLEYFFSLNKSLLAGFLFAARAKAKAENLK</sequence>
<organism evidence="1 2">
    <name type="scientific">Streptococcus criceti HS-6</name>
    <dbReference type="NCBI Taxonomy" id="873449"/>
    <lineage>
        <taxon>Bacteria</taxon>
        <taxon>Bacillati</taxon>
        <taxon>Bacillota</taxon>
        <taxon>Bacilli</taxon>
        <taxon>Lactobacillales</taxon>
        <taxon>Streptococcaceae</taxon>
        <taxon>Streptococcus</taxon>
    </lineage>
</organism>
<accession>G5JTP4</accession>
<name>G5JTP4_STRCG</name>
<dbReference type="AlphaFoldDB" id="G5JTP4"/>
<evidence type="ECO:0000313" key="1">
    <source>
        <dbReference type="EMBL" id="EHI73529.1"/>
    </source>
</evidence>
<dbReference type="Proteomes" id="UP000004322">
    <property type="component" value="Unassembled WGS sequence"/>
</dbReference>
<reference evidence="1" key="1">
    <citation type="submission" date="2011-07" db="EMBL/GenBank/DDBJ databases">
        <authorList>
            <person name="Stanhope M.J."/>
            <person name="Durkin A.S."/>
            <person name="Hostetler J."/>
            <person name="Kim M."/>
            <person name="Radune D."/>
            <person name="Singh I."/>
            <person name="Town C.D."/>
        </authorList>
    </citation>
    <scope>NUCLEOTIDE SEQUENCE [LARGE SCALE GENOMIC DNA]</scope>
    <source>
        <strain evidence="1">HS-6</strain>
    </source>
</reference>
<gene>
    <name evidence="1" type="ORF">STRCR_1141</name>
</gene>
<proteinExistence type="predicted"/>
<evidence type="ECO:0000313" key="2">
    <source>
        <dbReference type="Proteomes" id="UP000004322"/>
    </source>
</evidence>
<protein>
    <submittedName>
        <fullName evidence="1">Uncharacterized protein</fullName>
    </submittedName>
</protein>